<dbReference type="GO" id="GO:0003677">
    <property type="term" value="F:DNA binding"/>
    <property type="evidence" value="ECO:0007669"/>
    <property type="project" value="UniProtKB-KW"/>
</dbReference>
<dbReference type="InterPro" id="IPR036388">
    <property type="entry name" value="WH-like_DNA-bd_sf"/>
</dbReference>
<organism evidence="5 6">
    <name type="scientific">Paenibacillus thalictri</name>
    <dbReference type="NCBI Taxonomy" id="2527873"/>
    <lineage>
        <taxon>Bacteria</taxon>
        <taxon>Bacillati</taxon>
        <taxon>Bacillota</taxon>
        <taxon>Bacilli</taxon>
        <taxon>Bacillales</taxon>
        <taxon>Paenibacillaceae</taxon>
        <taxon>Paenibacillus</taxon>
    </lineage>
</organism>
<protein>
    <submittedName>
        <fullName evidence="5">Transcriptional regulator</fullName>
    </submittedName>
</protein>
<feature type="domain" description="HTH hxlR-type" evidence="4">
    <location>
        <begin position="13"/>
        <end position="111"/>
    </location>
</feature>
<dbReference type="OrthoDB" id="9791143at2"/>
<evidence type="ECO:0000313" key="6">
    <source>
        <dbReference type="Proteomes" id="UP000293142"/>
    </source>
</evidence>
<keyword evidence="6" id="KW-1185">Reference proteome</keyword>
<evidence type="ECO:0000313" key="5">
    <source>
        <dbReference type="EMBL" id="TBL78482.1"/>
    </source>
</evidence>
<evidence type="ECO:0000259" key="4">
    <source>
        <dbReference type="PROSITE" id="PS51118"/>
    </source>
</evidence>
<comment type="caution">
    <text evidence="5">The sequence shown here is derived from an EMBL/GenBank/DDBJ whole genome shotgun (WGS) entry which is preliminary data.</text>
</comment>
<dbReference type="PANTHER" id="PTHR33204:SF29">
    <property type="entry name" value="TRANSCRIPTIONAL REGULATOR"/>
    <property type="match status" value="1"/>
</dbReference>
<dbReference type="PROSITE" id="PS51118">
    <property type="entry name" value="HTH_HXLR"/>
    <property type="match status" value="1"/>
</dbReference>
<accession>A0A4Q9DT09</accession>
<dbReference type="AlphaFoldDB" id="A0A4Q9DT09"/>
<sequence length="118" mass="13410">MFVRAEAGAERKCPIETVIQVVGGKWKPLILWHLLDSTKRFSELEKLIPEVTQKMLVQHLRELETDRLVTRTIFPSVPPKVEYALSEYGKTLIPVLEVMCAWGENHNGPSLKQVATVT</sequence>
<evidence type="ECO:0000256" key="2">
    <source>
        <dbReference type="ARBA" id="ARBA00023125"/>
    </source>
</evidence>
<dbReference type="PANTHER" id="PTHR33204">
    <property type="entry name" value="TRANSCRIPTIONAL REGULATOR, MARR FAMILY"/>
    <property type="match status" value="1"/>
</dbReference>
<dbReference type="Proteomes" id="UP000293142">
    <property type="component" value="Unassembled WGS sequence"/>
</dbReference>
<dbReference type="InterPro" id="IPR036390">
    <property type="entry name" value="WH_DNA-bd_sf"/>
</dbReference>
<dbReference type="Pfam" id="PF01638">
    <property type="entry name" value="HxlR"/>
    <property type="match status" value="1"/>
</dbReference>
<evidence type="ECO:0000256" key="1">
    <source>
        <dbReference type="ARBA" id="ARBA00023015"/>
    </source>
</evidence>
<dbReference type="InterPro" id="IPR002577">
    <property type="entry name" value="HTH_HxlR"/>
</dbReference>
<keyword evidence="2" id="KW-0238">DNA-binding</keyword>
<keyword evidence="3" id="KW-0804">Transcription</keyword>
<dbReference type="SUPFAM" id="SSF46785">
    <property type="entry name" value="Winged helix' DNA-binding domain"/>
    <property type="match status" value="1"/>
</dbReference>
<dbReference type="RefSeq" id="WP_131013842.1">
    <property type="nucleotide sequence ID" value="NZ_SIRE01000009.1"/>
</dbReference>
<reference evidence="5 6" key="1">
    <citation type="submission" date="2019-02" db="EMBL/GenBank/DDBJ databases">
        <title>Paenibacillus sp. nov., isolated from surface-sterilized tissue of Thalictrum simplex L.</title>
        <authorList>
            <person name="Tuo L."/>
        </authorList>
    </citation>
    <scope>NUCLEOTIDE SEQUENCE [LARGE SCALE GENOMIC DNA]</scope>
    <source>
        <strain evidence="5 6">N2SHLJ1</strain>
    </source>
</reference>
<evidence type="ECO:0000256" key="3">
    <source>
        <dbReference type="ARBA" id="ARBA00023163"/>
    </source>
</evidence>
<keyword evidence="1" id="KW-0805">Transcription regulation</keyword>
<dbReference type="Gene3D" id="1.10.10.10">
    <property type="entry name" value="Winged helix-like DNA-binding domain superfamily/Winged helix DNA-binding domain"/>
    <property type="match status" value="1"/>
</dbReference>
<dbReference type="EMBL" id="SIRE01000009">
    <property type="protein sequence ID" value="TBL78482.1"/>
    <property type="molecule type" value="Genomic_DNA"/>
</dbReference>
<proteinExistence type="predicted"/>
<gene>
    <name evidence="5" type="ORF">EYB31_13315</name>
</gene>
<name>A0A4Q9DT09_9BACL</name>